<accession>A0A2I0B4U0</accession>
<dbReference type="InterPro" id="IPR038801">
    <property type="entry name" value="TAF1C"/>
</dbReference>
<dbReference type="GO" id="GO:0001650">
    <property type="term" value="C:fibrillar center"/>
    <property type="evidence" value="ECO:0007669"/>
    <property type="project" value="TreeGrafter"/>
</dbReference>
<sequence length="905" mass="101466">MNFSDDWRSLWPVAAVFPVPNLLSGDTSSTFGPLLFRPSSPRRCLLASSALALCVPPALSSSVTDSIRTFFRCVQNESFLSSASQDFLAADVLSSFADASGDPADSLARNNLHSITCRDGSSMLLFFPTGDNADEIGFVLLRFKGDSLSPEVVVDVDGDIFKQKEGMKHRRHRILKMSVASAPAYSSSQTGDPITEGYLIATTLYSVNWFRIETRVSERGMERILLVPLANQGFSSCVVDACWSPHFPEESAVLLETGELFWFNLFTKKGGFTRVSLGGKSDPGRWLGCRFGGQPWVLLVACSVAVVMVDLRPRLITEQPKVLARIRLPNSLGVVSMDEKNDNFRAFSRADFSDFHFSVVTGRLLLLFDIRQPLVPLLIWDHGLQQPSYVAMFRLSELRSSVEFNCASESGFVIIVGSFWNNEFKLFCCGPDREASERSLFYAWELPSSLSLSGRTWGSADELLREMMFKEELPNRLELLQRKEGVAGFCIVPNVLLKTEQEPGGFLLVRLMLSGKLEIQGYHASFDSLQEESIFNVTDLEDAEDLVVCCIHEGGRLSNRYSFFKFEYLYEYMNGNLSKALTDCPSRSNNKEVNRDYFSDDLKKFLHSKLESSSIPVSTFISEVSIPMSIFEIAFRRVLSTLPLDIAALAFSEYKKIFTGHIETSFLPLEFPKCLPHHKFPPFFINRPLKRSEKLSNKVFHGDTIVGPLLPLPVLLAFQEIISSGGNLSNKEEGGGLLMLNCKTVWQYVFPEVSIADIGGTNGWGESQELRDEKPFWVYEPKLNACGTSFKDTESTSSFNKEVLPQTDHLSSVVTDDCPKDEKFTTFICGISDNTPCLDCGSQGADLDFIDVCPMRMDLESLDISFQHTEQKVYESLKRQATKWLENDRSYQDFCRSSKIPKSVQ</sequence>
<evidence type="ECO:0000313" key="1">
    <source>
        <dbReference type="EMBL" id="PKA62814.1"/>
    </source>
</evidence>
<dbReference type="GO" id="GO:0001164">
    <property type="term" value="F:RNA polymerase I core promoter sequence-specific DNA binding"/>
    <property type="evidence" value="ECO:0007669"/>
    <property type="project" value="TreeGrafter"/>
</dbReference>
<keyword evidence="2" id="KW-1185">Reference proteome</keyword>
<gene>
    <name evidence="1" type="ORF">AXF42_Ash019397</name>
</gene>
<organism evidence="1 2">
    <name type="scientific">Apostasia shenzhenica</name>
    <dbReference type="NCBI Taxonomy" id="1088818"/>
    <lineage>
        <taxon>Eukaryota</taxon>
        <taxon>Viridiplantae</taxon>
        <taxon>Streptophyta</taxon>
        <taxon>Embryophyta</taxon>
        <taxon>Tracheophyta</taxon>
        <taxon>Spermatophyta</taxon>
        <taxon>Magnoliopsida</taxon>
        <taxon>Liliopsida</taxon>
        <taxon>Asparagales</taxon>
        <taxon>Orchidaceae</taxon>
        <taxon>Apostasioideae</taxon>
        <taxon>Apostasia</taxon>
    </lineage>
</organism>
<name>A0A2I0B4U0_9ASPA</name>
<dbReference type="STRING" id="1088818.A0A2I0B4U0"/>
<dbReference type="EMBL" id="KZ451913">
    <property type="protein sequence ID" value="PKA62814.1"/>
    <property type="molecule type" value="Genomic_DNA"/>
</dbReference>
<proteinExistence type="predicted"/>
<protein>
    <submittedName>
        <fullName evidence="1">Uncharacterized protein</fullName>
    </submittedName>
</protein>
<reference evidence="1 2" key="1">
    <citation type="journal article" date="2017" name="Nature">
        <title>The Apostasia genome and the evolution of orchids.</title>
        <authorList>
            <person name="Zhang G.Q."/>
            <person name="Liu K.W."/>
            <person name="Li Z."/>
            <person name="Lohaus R."/>
            <person name="Hsiao Y.Y."/>
            <person name="Niu S.C."/>
            <person name="Wang J.Y."/>
            <person name="Lin Y.C."/>
            <person name="Xu Q."/>
            <person name="Chen L.J."/>
            <person name="Yoshida K."/>
            <person name="Fujiwara S."/>
            <person name="Wang Z.W."/>
            <person name="Zhang Y.Q."/>
            <person name="Mitsuda N."/>
            <person name="Wang M."/>
            <person name="Liu G.H."/>
            <person name="Pecoraro L."/>
            <person name="Huang H.X."/>
            <person name="Xiao X.J."/>
            <person name="Lin M."/>
            <person name="Wu X.Y."/>
            <person name="Wu W.L."/>
            <person name="Chen Y.Y."/>
            <person name="Chang S.B."/>
            <person name="Sakamoto S."/>
            <person name="Ohme-Takagi M."/>
            <person name="Yagi M."/>
            <person name="Zeng S.J."/>
            <person name="Shen C.Y."/>
            <person name="Yeh C.M."/>
            <person name="Luo Y.B."/>
            <person name="Tsai W.C."/>
            <person name="Van de Peer Y."/>
            <person name="Liu Z.J."/>
        </authorList>
    </citation>
    <scope>NUCLEOTIDE SEQUENCE [LARGE SCALE GENOMIC DNA]</scope>
    <source>
        <strain evidence="2">cv. Shenzhen</strain>
        <tissue evidence="1">Stem</tissue>
    </source>
</reference>
<dbReference type="AlphaFoldDB" id="A0A2I0B4U0"/>
<dbReference type="PANTHER" id="PTHR15319">
    <property type="entry name" value="TATA BOX-BINDING PROTEIN ASSOCIATED FACTOR RNA POLYMERASE I SUBUNIT C"/>
    <property type="match status" value="1"/>
</dbReference>
<dbReference type="OrthoDB" id="2382881at2759"/>
<evidence type="ECO:0000313" key="2">
    <source>
        <dbReference type="Proteomes" id="UP000236161"/>
    </source>
</evidence>
<dbReference type="Proteomes" id="UP000236161">
    <property type="component" value="Unassembled WGS sequence"/>
</dbReference>
<dbReference type="PANTHER" id="PTHR15319:SF1">
    <property type="entry name" value="TATA BOX-BINDING PROTEIN-ASSOCIATED FACTOR RNA POLYMERASE I SUBUNIT C"/>
    <property type="match status" value="1"/>
</dbReference>